<keyword evidence="2" id="KW-1185">Reference proteome</keyword>
<organism evidence="1 2">
    <name type="scientific">Candolleomyces aberdarensis</name>
    <dbReference type="NCBI Taxonomy" id="2316362"/>
    <lineage>
        <taxon>Eukaryota</taxon>
        <taxon>Fungi</taxon>
        <taxon>Dikarya</taxon>
        <taxon>Basidiomycota</taxon>
        <taxon>Agaricomycotina</taxon>
        <taxon>Agaricomycetes</taxon>
        <taxon>Agaricomycetidae</taxon>
        <taxon>Agaricales</taxon>
        <taxon>Agaricineae</taxon>
        <taxon>Psathyrellaceae</taxon>
        <taxon>Candolleomyces</taxon>
    </lineage>
</organism>
<reference evidence="1 2" key="1">
    <citation type="submission" date="2019-01" db="EMBL/GenBank/DDBJ databases">
        <title>Draft genome sequence of Psathyrella aberdarensis IHI B618.</title>
        <authorList>
            <person name="Buettner E."/>
            <person name="Kellner H."/>
        </authorList>
    </citation>
    <scope>NUCLEOTIDE SEQUENCE [LARGE SCALE GENOMIC DNA]</scope>
    <source>
        <strain evidence="1 2">IHI B618</strain>
    </source>
</reference>
<comment type="caution">
    <text evidence="1">The sequence shown here is derived from an EMBL/GenBank/DDBJ whole genome shotgun (WGS) entry which is preliminary data.</text>
</comment>
<protein>
    <submittedName>
        <fullName evidence="1">Uncharacterized protein</fullName>
    </submittedName>
</protein>
<proteinExistence type="predicted"/>
<accession>A0A4Q2DVU8</accession>
<sequence length="72" mass="8382">MPINTRGPFNLNLDNLRVLEIPSLRGVEEPLRQLVFIRWVEKPLEHLFALQGAQVKVFRKRNDFISKVADTP</sequence>
<evidence type="ECO:0000313" key="1">
    <source>
        <dbReference type="EMBL" id="RXW23532.1"/>
    </source>
</evidence>
<dbReference type="EMBL" id="SDEE01000040">
    <property type="protein sequence ID" value="RXW23532.1"/>
    <property type="molecule type" value="Genomic_DNA"/>
</dbReference>
<gene>
    <name evidence="1" type="ORF">EST38_g2328</name>
</gene>
<name>A0A4Q2DVU8_9AGAR</name>
<dbReference type="Proteomes" id="UP000290288">
    <property type="component" value="Unassembled WGS sequence"/>
</dbReference>
<evidence type="ECO:0000313" key="2">
    <source>
        <dbReference type="Proteomes" id="UP000290288"/>
    </source>
</evidence>
<dbReference type="AlphaFoldDB" id="A0A4Q2DVU8"/>